<accession>A0A9P4QZI5</accession>
<dbReference type="InterPro" id="IPR008030">
    <property type="entry name" value="NmrA-like"/>
</dbReference>
<dbReference type="InterPro" id="IPR051604">
    <property type="entry name" value="Ergot_Alk_Oxidoreductase"/>
</dbReference>
<dbReference type="OrthoDB" id="419598at2759"/>
<name>A0A9P4QZI5_9PLEO</name>
<evidence type="ECO:0000259" key="1">
    <source>
        <dbReference type="Pfam" id="PF05368"/>
    </source>
</evidence>
<proteinExistence type="predicted"/>
<sequence length="306" mass="32207">MSTNVLVFGATGAVGSATAIEAHNRGAHVHLALRDTSKPLHKLSASDEKAGNYTRIAADLSDASSVTAAVKQSSATAAFVYTMHMAPDAMASTFAALKDAGVTYVVLLSSFSVAEPASATDMSSFIPGVHARAEMALQDSGLDAAMLRPAYFASNLFAYAQGVKKGRVEVFVPKAVFDYVVPGDIGRVAGGLLVERKARGGLYLHGPQLRPVREAVGVLGRVVGREVEVEEIGEEAFKKSMGHLPGVVVDSLTVSLKAMQDKPVEVFWSGHEEAVENIRRFGGAKPTTLEEWAEEVKGAFGGTSEG</sequence>
<dbReference type="Proteomes" id="UP000799444">
    <property type="component" value="Unassembled WGS sequence"/>
</dbReference>
<evidence type="ECO:0000313" key="2">
    <source>
        <dbReference type="EMBL" id="KAF2734047.1"/>
    </source>
</evidence>
<organism evidence="2 3">
    <name type="scientific">Polyplosphaeria fusca</name>
    <dbReference type="NCBI Taxonomy" id="682080"/>
    <lineage>
        <taxon>Eukaryota</taxon>
        <taxon>Fungi</taxon>
        <taxon>Dikarya</taxon>
        <taxon>Ascomycota</taxon>
        <taxon>Pezizomycotina</taxon>
        <taxon>Dothideomycetes</taxon>
        <taxon>Pleosporomycetidae</taxon>
        <taxon>Pleosporales</taxon>
        <taxon>Tetraplosphaeriaceae</taxon>
        <taxon>Polyplosphaeria</taxon>
    </lineage>
</organism>
<evidence type="ECO:0000313" key="3">
    <source>
        <dbReference type="Proteomes" id="UP000799444"/>
    </source>
</evidence>
<gene>
    <name evidence="2" type="ORF">EJ04DRAFT_256043</name>
</gene>
<dbReference type="InterPro" id="IPR036291">
    <property type="entry name" value="NAD(P)-bd_dom_sf"/>
</dbReference>
<dbReference type="AlphaFoldDB" id="A0A9P4QZI5"/>
<dbReference type="Gene3D" id="3.40.50.720">
    <property type="entry name" value="NAD(P)-binding Rossmann-like Domain"/>
    <property type="match status" value="1"/>
</dbReference>
<dbReference type="SUPFAM" id="SSF51735">
    <property type="entry name" value="NAD(P)-binding Rossmann-fold domains"/>
    <property type="match status" value="1"/>
</dbReference>
<dbReference type="PANTHER" id="PTHR43162:SF1">
    <property type="entry name" value="PRESTALK A DIFFERENTIATION PROTEIN A"/>
    <property type="match status" value="1"/>
</dbReference>
<comment type="caution">
    <text evidence="2">The sequence shown here is derived from an EMBL/GenBank/DDBJ whole genome shotgun (WGS) entry which is preliminary data.</text>
</comment>
<dbReference type="Pfam" id="PF05368">
    <property type="entry name" value="NmrA"/>
    <property type="match status" value="1"/>
</dbReference>
<feature type="domain" description="NmrA-like" evidence="1">
    <location>
        <begin position="2"/>
        <end position="293"/>
    </location>
</feature>
<dbReference type="PANTHER" id="PTHR43162">
    <property type="match status" value="1"/>
</dbReference>
<keyword evidence="3" id="KW-1185">Reference proteome</keyword>
<dbReference type="EMBL" id="ML996153">
    <property type="protein sequence ID" value="KAF2734047.1"/>
    <property type="molecule type" value="Genomic_DNA"/>
</dbReference>
<protein>
    <submittedName>
        <fullName evidence="2">NAD(P)-binding protein</fullName>
    </submittedName>
</protein>
<reference evidence="2" key="1">
    <citation type="journal article" date="2020" name="Stud. Mycol.">
        <title>101 Dothideomycetes genomes: a test case for predicting lifestyles and emergence of pathogens.</title>
        <authorList>
            <person name="Haridas S."/>
            <person name="Albert R."/>
            <person name="Binder M."/>
            <person name="Bloem J."/>
            <person name="Labutti K."/>
            <person name="Salamov A."/>
            <person name="Andreopoulos B."/>
            <person name="Baker S."/>
            <person name="Barry K."/>
            <person name="Bills G."/>
            <person name="Bluhm B."/>
            <person name="Cannon C."/>
            <person name="Castanera R."/>
            <person name="Culley D."/>
            <person name="Daum C."/>
            <person name="Ezra D."/>
            <person name="Gonzalez J."/>
            <person name="Henrissat B."/>
            <person name="Kuo A."/>
            <person name="Liang C."/>
            <person name="Lipzen A."/>
            <person name="Lutzoni F."/>
            <person name="Magnuson J."/>
            <person name="Mondo S."/>
            <person name="Nolan M."/>
            <person name="Ohm R."/>
            <person name="Pangilinan J."/>
            <person name="Park H.-J."/>
            <person name="Ramirez L."/>
            <person name="Alfaro M."/>
            <person name="Sun H."/>
            <person name="Tritt A."/>
            <person name="Yoshinaga Y."/>
            <person name="Zwiers L.-H."/>
            <person name="Turgeon B."/>
            <person name="Goodwin S."/>
            <person name="Spatafora J."/>
            <person name="Crous P."/>
            <person name="Grigoriev I."/>
        </authorList>
    </citation>
    <scope>NUCLEOTIDE SEQUENCE</scope>
    <source>
        <strain evidence="2">CBS 125425</strain>
    </source>
</reference>